<name>A0ACA9NQT9_9GLOM</name>
<evidence type="ECO:0000313" key="2">
    <source>
        <dbReference type="Proteomes" id="UP000789860"/>
    </source>
</evidence>
<evidence type="ECO:0000313" key="1">
    <source>
        <dbReference type="EMBL" id="CAG8663006.1"/>
    </source>
</evidence>
<organism evidence="1 2">
    <name type="scientific">Scutellospora calospora</name>
    <dbReference type="NCBI Taxonomy" id="85575"/>
    <lineage>
        <taxon>Eukaryota</taxon>
        <taxon>Fungi</taxon>
        <taxon>Fungi incertae sedis</taxon>
        <taxon>Mucoromycota</taxon>
        <taxon>Glomeromycotina</taxon>
        <taxon>Glomeromycetes</taxon>
        <taxon>Diversisporales</taxon>
        <taxon>Gigasporaceae</taxon>
        <taxon>Scutellospora</taxon>
    </lineage>
</organism>
<dbReference type="Proteomes" id="UP000789860">
    <property type="component" value="Unassembled WGS sequence"/>
</dbReference>
<sequence length="68" mass="8027">IDTKIFTKIWKEGMRKTDFKKSIEPSREIFFRGIVEKNEVPKLETIQNWISHYASQHHQNAAEIIAQA</sequence>
<accession>A0ACA9NQT9</accession>
<proteinExistence type="predicted"/>
<gene>
    <name evidence="1" type="ORF">SCALOS_LOCUS9097</name>
</gene>
<protein>
    <submittedName>
        <fullName evidence="1">10961_t:CDS:1</fullName>
    </submittedName>
</protein>
<comment type="caution">
    <text evidence="1">The sequence shown here is derived from an EMBL/GenBank/DDBJ whole genome shotgun (WGS) entry which is preliminary data.</text>
</comment>
<feature type="non-terminal residue" evidence="1">
    <location>
        <position position="1"/>
    </location>
</feature>
<dbReference type="EMBL" id="CAJVPM010026687">
    <property type="protein sequence ID" value="CAG8663006.1"/>
    <property type="molecule type" value="Genomic_DNA"/>
</dbReference>
<keyword evidence="2" id="KW-1185">Reference proteome</keyword>
<reference evidence="1" key="1">
    <citation type="submission" date="2021-06" db="EMBL/GenBank/DDBJ databases">
        <authorList>
            <person name="Kallberg Y."/>
            <person name="Tangrot J."/>
            <person name="Rosling A."/>
        </authorList>
    </citation>
    <scope>NUCLEOTIDE SEQUENCE</scope>
    <source>
        <strain evidence="1">AU212A</strain>
    </source>
</reference>